<feature type="region of interest" description="Disordered" evidence="2">
    <location>
        <begin position="125"/>
        <end position="214"/>
    </location>
</feature>
<organism evidence="3 4">
    <name type="scientific">Streptomyces scabichelini</name>
    <dbReference type="NCBI Taxonomy" id="2711217"/>
    <lineage>
        <taxon>Bacteria</taxon>
        <taxon>Bacillati</taxon>
        <taxon>Actinomycetota</taxon>
        <taxon>Actinomycetes</taxon>
        <taxon>Kitasatosporales</taxon>
        <taxon>Streptomycetaceae</taxon>
        <taxon>Streptomyces</taxon>
    </lineage>
</organism>
<feature type="coiled-coil region" evidence="1">
    <location>
        <begin position="225"/>
        <end position="252"/>
    </location>
</feature>
<evidence type="ECO:0000313" key="4">
    <source>
        <dbReference type="Proteomes" id="UP000472335"/>
    </source>
</evidence>
<sequence>MEGIKETNLPEKEKQQLEKTLARTVDAIQDPDTKPEDRAVYTTALTDVNEALAISQVPEISQPDRAAYEKIAGNVIVAFSPGGKPLAQKYAGFLGPLGDWLGTGRNVLCNFAPIPILCPNPPPKPPPPKPPPPPPVTPKPPKPPPPPPVTPKPPPPPVTPTPPTKPPTPPTTPTKPPTPPTTPTKPTTPPPTTPTTKPSPTGKGAQSPPKLVEKTTKALVVVQDSKSSEKELNDATRTLDELNESLKNSRYLEFLREVKRHNPPAACIEKIESATRVAGWPEGSLSGLADPSCSTAVVQGAQDTSSRWSALFGCVQTNPLQTSTCVVYIPKD</sequence>
<evidence type="ECO:0000256" key="2">
    <source>
        <dbReference type="SAM" id="MobiDB-lite"/>
    </source>
</evidence>
<keyword evidence="4" id="KW-1185">Reference proteome</keyword>
<protein>
    <submittedName>
        <fullName evidence="3">Uncharacterized protein</fullName>
    </submittedName>
</protein>
<evidence type="ECO:0000256" key="1">
    <source>
        <dbReference type="SAM" id="Coils"/>
    </source>
</evidence>
<feature type="compositionally biased region" description="Pro residues" evidence="2">
    <location>
        <begin position="125"/>
        <end position="193"/>
    </location>
</feature>
<accession>A0A6G4V5X5</accession>
<name>A0A6G4V5X5_9ACTN</name>
<reference evidence="3 4" key="1">
    <citation type="submission" date="2020-02" db="EMBL/GenBank/DDBJ databases">
        <title>Whole-genome analyses of novel actinobacteria.</title>
        <authorList>
            <person name="Sahin N."/>
            <person name="Gencbay T."/>
        </authorList>
    </citation>
    <scope>NUCLEOTIDE SEQUENCE [LARGE SCALE GENOMIC DNA]</scope>
    <source>
        <strain evidence="3 4">HC44</strain>
    </source>
</reference>
<dbReference type="AlphaFoldDB" id="A0A6G4V5X5"/>
<evidence type="ECO:0000313" key="3">
    <source>
        <dbReference type="EMBL" id="NGO09482.1"/>
    </source>
</evidence>
<dbReference type="Proteomes" id="UP000472335">
    <property type="component" value="Unassembled WGS sequence"/>
</dbReference>
<dbReference type="PRINTS" id="PR01217">
    <property type="entry name" value="PRICHEXTENSN"/>
</dbReference>
<dbReference type="EMBL" id="JAAKZY010000052">
    <property type="protein sequence ID" value="NGO09482.1"/>
    <property type="molecule type" value="Genomic_DNA"/>
</dbReference>
<proteinExistence type="predicted"/>
<keyword evidence="1" id="KW-0175">Coiled coil</keyword>
<gene>
    <name evidence="3" type="ORF">G5C60_18220</name>
</gene>
<comment type="caution">
    <text evidence="3">The sequence shown here is derived from an EMBL/GenBank/DDBJ whole genome shotgun (WGS) entry which is preliminary data.</text>
</comment>